<evidence type="ECO:0000313" key="3">
    <source>
        <dbReference type="Proteomes" id="UP001645859"/>
    </source>
</evidence>
<evidence type="ECO:0000259" key="1">
    <source>
        <dbReference type="PROSITE" id="PS51186"/>
    </source>
</evidence>
<dbReference type="PANTHER" id="PTHR43072">
    <property type="entry name" value="N-ACETYLTRANSFERASE"/>
    <property type="match status" value="1"/>
</dbReference>
<dbReference type="PANTHER" id="PTHR43072:SF36">
    <property type="entry name" value="RIBOSOMAL-PROTEIN-ALANINE ACETYLTRANSFERASE"/>
    <property type="match status" value="1"/>
</dbReference>
<dbReference type="PIRSF" id="PIRSF037663">
    <property type="entry name" value="Acetyltransf_GNAT_prd"/>
    <property type="match status" value="1"/>
</dbReference>
<proteinExistence type="predicted"/>
<name>A0ABS1SF39_9MICO</name>
<sequence>MTETRPTYRLRSARPDDFDAIIAVIDEWWGRAASRDLTRLFLDHFSNTSLIAETQGEELAGFVLGFPSPAQPTLAYIHFTGVHPAHRRSGLARTLYARFCEDMRSRGCTEAKAITSPVNERSIAFHRALGFSVSAPIRDYDGPGLDRVVFRRPL</sequence>
<protein>
    <submittedName>
        <fullName evidence="2">GNAT family N-acetyltransferase</fullName>
    </submittedName>
</protein>
<accession>A0ABS1SF39</accession>
<dbReference type="InterPro" id="IPR016181">
    <property type="entry name" value="Acyl_CoA_acyltransferase"/>
</dbReference>
<dbReference type="PROSITE" id="PS51186">
    <property type="entry name" value="GNAT"/>
    <property type="match status" value="1"/>
</dbReference>
<dbReference type="InterPro" id="IPR017255">
    <property type="entry name" value="AcTrfase_GNAT_prd"/>
</dbReference>
<dbReference type="CDD" id="cd04301">
    <property type="entry name" value="NAT_SF"/>
    <property type="match status" value="1"/>
</dbReference>
<comment type="caution">
    <text evidence="2">The sequence shown here is derived from an EMBL/GenBank/DDBJ whole genome shotgun (WGS) entry which is preliminary data.</text>
</comment>
<keyword evidence="3" id="KW-1185">Reference proteome</keyword>
<dbReference type="SUPFAM" id="SSF55729">
    <property type="entry name" value="Acyl-CoA N-acyltransferases (Nat)"/>
    <property type="match status" value="1"/>
</dbReference>
<dbReference type="RefSeq" id="WP_202344195.1">
    <property type="nucleotide sequence ID" value="NZ_BAAAPI010000013.1"/>
</dbReference>
<dbReference type="EMBL" id="QYAC01000003">
    <property type="protein sequence ID" value="MBL3678922.1"/>
    <property type="molecule type" value="Genomic_DNA"/>
</dbReference>
<gene>
    <name evidence="2" type="ORF">D3230_06380</name>
</gene>
<dbReference type="InterPro" id="IPR000182">
    <property type="entry name" value="GNAT_dom"/>
</dbReference>
<dbReference type="Proteomes" id="UP001645859">
    <property type="component" value="Unassembled WGS sequence"/>
</dbReference>
<reference evidence="2 3" key="1">
    <citation type="submission" date="2018-09" db="EMBL/GenBank/DDBJ databases">
        <title>Comparative genomics of Leucobacter spp.</title>
        <authorList>
            <person name="Reis A.C."/>
            <person name="Kolvenbach B.A."/>
            <person name="Corvini P.F.X."/>
            <person name="Nunes O.C."/>
        </authorList>
    </citation>
    <scope>NUCLEOTIDE SEQUENCE [LARGE SCALE GENOMIC DNA]</scope>
    <source>
        <strain evidence="2 3">TAN 31504</strain>
    </source>
</reference>
<dbReference type="Gene3D" id="3.40.630.30">
    <property type="match status" value="1"/>
</dbReference>
<feature type="domain" description="N-acetyltransferase" evidence="1">
    <location>
        <begin position="8"/>
        <end position="154"/>
    </location>
</feature>
<evidence type="ECO:0000313" key="2">
    <source>
        <dbReference type="EMBL" id="MBL3678922.1"/>
    </source>
</evidence>
<dbReference type="Pfam" id="PF00583">
    <property type="entry name" value="Acetyltransf_1"/>
    <property type="match status" value="1"/>
</dbReference>
<organism evidence="2 3">
    <name type="scientific">Leucobacter chromiireducens subsp. solipictus</name>
    <dbReference type="NCBI Taxonomy" id="398235"/>
    <lineage>
        <taxon>Bacteria</taxon>
        <taxon>Bacillati</taxon>
        <taxon>Actinomycetota</taxon>
        <taxon>Actinomycetes</taxon>
        <taxon>Micrococcales</taxon>
        <taxon>Microbacteriaceae</taxon>
        <taxon>Leucobacter</taxon>
    </lineage>
</organism>